<keyword evidence="2" id="KW-0472">Membrane</keyword>
<dbReference type="Gramene" id="mRNA:HanXRQr2_Chr16g0764491">
    <property type="protein sequence ID" value="mRNA:HanXRQr2_Chr16g0764491"/>
    <property type="gene ID" value="HanXRQr2_Chr16g0764491"/>
</dbReference>
<organism evidence="4 5">
    <name type="scientific">Helianthus annuus</name>
    <name type="common">Common sunflower</name>
    <dbReference type="NCBI Taxonomy" id="4232"/>
    <lineage>
        <taxon>Eukaryota</taxon>
        <taxon>Viridiplantae</taxon>
        <taxon>Streptophyta</taxon>
        <taxon>Embryophyta</taxon>
        <taxon>Tracheophyta</taxon>
        <taxon>Spermatophyta</taxon>
        <taxon>Magnoliopsida</taxon>
        <taxon>eudicotyledons</taxon>
        <taxon>Gunneridae</taxon>
        <taxon>Pentapetalae</taxon>
        <taxon>asterids</taxon>
        <taxon>campanulids</taxon>
        <taxon>Asterales</taxon>
        <taxon>Asteraceae</taxon>
        <taxon>Asteroideae</taxon>
        <taxon>Heliantheae alliance</taxon>
        <taxon>Heliantheae</taxon>
        <taxon>Helianthus</taxon>
    </lineage>
</organism>
<reference evidence="3 5" key="1">
    <citation type="journal article" date="2017" name="Nature">
        <title>The sunflower genome provides insights into oil metabolism, flowering and Asterid evolution.</title>
        <authorList>
            <person name="Badouin H."/>
            <person name="Gouzy J."/>
            <person name="Grassa C.J."/>
            <person name="Murat F."/>
            <person name="Staton S.E."/>
            <person name="Cottret L."/>
            <person name="Lelandais-Briere C."/>
            <person name="Owens G.L."/>
            <person name="Carrere S."/>
            <person name="Mayjonade B."/>
            <person name="Legrand L."/>
            <person name="Gill N."/>
            <person name="Kane N.C."/>
            <person name="Bowers J.E."/>
            <person name="Hubner S."/>
            <person name="Bellec A."/>
            <person name="Berard A."/>
            <person name="Berges H."/>
            <person name="Blanchet N."/>
            <person name="Boniface M.C."/>
            <person name="Brunel D."/>
            <person name="Catrice O."/>
            <person name="Chaidir N."/>
            <person name="Claudel C."/>
            <person name="Donnadieu C."/>
            <person name="Faraut T."/>
            <person name="Fievet G."/>
            <person name="Helmstetter N."/>
            <person name="King M."/>
            <person name="Knapp S.J."/>
            <person name="Lai Z."/>
            <person name="Le Paslier M.C."/>
            <person name="Lippi Y."/>
            <person name="Lorenzon L."/>
            <person name="Mandel J.R."/>
            <person name="Marage G."/>
            <person name="Marchand G."/>
            <person name="Marquand E."/>
            <person name="Bret-Mestries E."/>
            <person name="Morien E."/>
            <person name="Nambeesan S."/>
            <person name="Nguyen T."/>
            <person name="Pegot-Espagnet P."/>
            <person name="Pouilly N."/>
            <person name="Raftis F."/>
            <person name="Sallet E."/>
            <person name="Schiex T."/>
            <person name="Thomas J."/>
            <person name="Vandecasteele C."/>
            <person name="Vares D."/>
            <person name="Vear F."/>
            <person name="Vautrin S."/>
            <person name="Crespi M."/>
            <person name="Mangin B."/>
            <person name="Burke J.M."/>
            <person name="Salse J."/>
            <person name="Munos S."/>
            <person name="Vincourt P."/>
            <person name="Rieseberg L.H."/>
            <person name="Langlade N.B."/>
        </authorList>
    </citation>
    <scope>NUCLEOTIDE SEQUENCE [LARGE SCALE GENOMIC DNA]</scope>
    <source>
        <strain evidence="5">cv. SF193</strain>
        <tissue evidence="3">Leaves</tissue>
    </source>
</reference>
<dbReference type="PANTHER" id="PTHR36357">
    <property type="entry name" value="OS03G0148300 PROTEIN"/>
    <property type="match status" value="1"/>
</dbReference>
<dbReference type="OMA" id="WKTWGNK"/>
<dbReference type="Proteomes" id="UP000215914">
    <property type="component" value="Chromosome 16"/>
</dbReference>
<proteinExistence type="predicted"/>
<dbReference type="AlphaFoldDB" id="A0A251S1J4"/>
<dbReference type="PANTHER" id="PTHR36357:SF1">
    <property type="entry name" value="OS03G0148300 PROTEIN"/>
    <property type="match status" value="1"/>
</dbReference>
<sequence length="260" mass="29841">MRPRCACEEECLQLEKLLANIYIYIIFSHTHTHHQPKSMANQSRSPTALSSLIHLRLLLILLILIIFQNGVVLGGKNARFHIPDDLDDVVDDEEDEAWKEWGQKKKVTDDVFDPPPSDLSEMDVARMQDEMMKRHQGPSFGFVKLRLGVKRTPDMITDIAKKWSKVARTGGIEVKFMGVDVSTIMFTLEKGQDTLELKEFILSQPEAYEIKIGDQLFRRPGDPSFDDLFAELHANDYNDKNKNDEGRTHLSNDDIEKDEL</sequence>
<evidence type="ECO:0000313" key="4">
    <source>
        <dbReference type="EMBL" id="OTF92484.1"/>
    </source>
</evidence>
<dbReference type="FunCoup" id="A0A251S1J4">
    <property type="interactions" value="88"/>
</dbReference>
<dbReference type="InParanoid" id="A0A251S1J4"/>
<reference evidence="3" key="3">
    <citation type="submission" date="2020-06" db="EMBL/GenBank/DDBJ databases">
        <title>Helianthus annuus Genome sequencing and assembly Release 2.</title>
        <authorList>
            <person name="Gouzy J."/>
            <person name="Langlade N."/>
            <person name="Munos S."/>
        </authorList>
    </citation>
    <scope>NUCLEOTIDE SEQUENCE</scope>
    <source>
        <tissue evidence="3">Leaves</tissue>
    </source>
</reference>
<feature type="region of interest" description="Disordered" evidence="1">
    <location>
        <begin position="236"/>
        <end position="260"/>
    </location>
</feature>
<evidence type="ECO:0000256" key="1">
    <source>
        <dbReference type="SAM" id="MobiDB-lite"/>
    </source>
</evidence>
<dbReference type="EMBL" id="CM007905">
    <property type="protein sequence ID" value="OTF92484.1"/>
    <property type="molecule type" value="Genomic_DNA"/>
</dbReference>
<evidence type="ECO:0000313" key="5">
    <source>
        <dbReference type="Proteomes" id="UP000215914"/>
    </source>
</evidence>
<dbReference type="EMBL" id="MNCJ02000331">
    <property type="protein sequence ID" value="KAF5761383.1"/>
    <property type="molecule type" value="Genomic_DNA"/>
</dbReference>
<feature type="transmembrane region" description="Helical" evidence="2">
    <location>
        <begin position="53"/>
        <end position="73"/>
    </location>
</feature>
<name>A0A251S1J4_HELAN</name>
<accession>A0A251S1J4</accession>
<keyword evidence="5" id="KW-1185">Reference proteome</keyword>
<reference evidence="4" key="2">
    <citation type="submission" date="2017-02" db="EMBL/GenBank/DDBJ databases">
        <title>Sunflower complete genome.</title>
        <authorList>
            <person name="Langlade N."/>
            <person name="Munos S."/>
        </authorList>
    </citation>
    <scope>NUCLEOTIDE SEQUENCE [LARGE SCALE GENOMIC DNA]</scope>
    <source>
        <tissue evidence="4">Leaves</tissue>
    </source>
</reference>
<protein>
    <submittedName>
        <fullName evidence="3">LRP chaperone MESD</fullName>
    </submittedName>
    <submittedName>
        <fullName evidence="4">Putative mesoderm development candidate 2</fullName>
    </submittedName>
</protein>
<evidence type="ECO:0000313" key="3">
    <source>
        <dbReference type="EMBL" id="KAF5761383.1"/>
    </source>
</evidence>
<evidence type="ECO:0000256" key="2">
    <source>
        <dbReference type="SAM" id="Phobius"/>
    </source>
</evidence>
<keyword evidence="2" id="KW-0812">Transmembrane</keyword>
<keyword evidence="2" id="KW-1133">Transmembrane helix</keyword>
<gene>
    <name evidence="4" type="ORF">HannXRQ_Chr16g0522391</name>
    <name evidence="3" type="ORF">HanXRQr2_Chr16g0764491</name>
</gene>
<dbReference type="Gene3D" id="3.30.70.260">
    <property type="match status" value="1"/>
</dbReference>